<feature type="transmembrane region" description="Helical" evidence="6">
    <location>
        <begin position="400"/>
        <end position="420"/>
    </location>
</feature>
<accession>A0ABP8Z824</accession>
<feature type="transmembrane region" description="Helical" evidence="6">
    <location>
        <begin position="87"/>
        <end position="113"/>
    </location>
</feature>
<dbReference type="PANTHER" id="PTHR30250">
    <property type="entry name" value="PST FAMILY PREDICTED COLANIC ACID TRANSPORTER"/>
    <property type="match status" value="1"/>
</dbReference>
<feature type="transmembrane region" description="Helical" evidence="6">
    <location>
        <begin position="125"/>
        <end position="145"/>
    </location>
</feature>
<keyword evidence="4 6" id="KW-1133">Transmembrane helix</keyword>
<keyword evidence="3 6" id="KW-0812">Transmembrane</keyword>
<evidence type="ECO:0000313" key="7">
    <source>
        <dbReference type="EMBL" id="GAA4749352.1"/>
    </source>
</evidence>
<dbReference type="Proteomes" id="UP001499882">
    <property type="component" value="Unassembled WGS sequence"/>
</dbReference>
<feature type="transmembrane region" description="Helical" evidence="6">
    <location>
        <begin position="12"/>
        <end position="32"/>
    </location>
</feature>
<proteinExistence type="predicted"/>
<dbReference type="EMBL" id="BAABKN010000023">
    <property type="protein sequence ID" value="GAA4749352.1"/>
    <property type="molecule type" value="Genomic_DNA"/>
</dbReference>
<dbReference type="PANTHER" id="PTHR30250:SF11">
    <property type="entry name" value="O-ANTIGEN TRANSPORTER-RELATED"/>
    <property type="match status" value="1"/>
</dbReference>
<feature type="transmembrane region" description="Helical" evidence="6">
    <location>
        <begin position="44"/>
        <end position="66"/>
    </location>
</feature>
<reference evidence="8" key="1">
    <citation type="journal article" date="2019" name="Int. J. Syst. Evol. Microbiol.">
        <title>The Global Catalogue of Microorganisms (GCM) 10K type strain sequencing project: providing services to taxonomists for standard genome sequencing and annotation.</title>
        <authorList>
            <consortium name="The Broad Institute Genomics Platform"/>
            <consortium name="The Broad Institute Genome Sequencing Center for Infectious Disease"/>
            <person name="Wu L."/>
            <person name="Ma J."/>
        </authorList>
    </citation>
    <scope>NUCLEOTIDE SEQUENCE [LARGE SCALE GENOMIC DNA]</scope>
    <source>
        <strain evidence="8">JCM 18532</strain>
    </source>
</reference>
<feature type="transmembrane region" description="Helical" evidence="6">
    <location>
        <begin position="157"/>
        <end position="179"/>
    </location>
</feature>
<keyword evidence="2" id="KW-1003">Cell membrane</keyword>
<dbReference type="InterPro" id="IPR050833">
    <property type="entry name" value="Poly_Biosynth_Transport"/>
</dbReference>
<evidence type="ECO:0000256" key="3">
    <source>
        <dbReference type="ARBA" id="ARBA00022692"/>
    </source>
</evidence>
<gene>
    <name evidence="7" type="ORF">GCM10023350_38050</name>
</gene>
<evidence type="ECO:0000256" key="1">
    <source>
        <dbReference type="ARBA" id="ARBA00004651"/>
    </source>
</evidence>
<evidence type="ECO:0000256" key="4">
    <source>
        <dbReference type="ARBA" id="ARBA00022989"/>
    </source>
</evidence>
<evidence type="ECO:0008006" key="9">
    <source>
        <dbReference type="Google" id="ProtNLM"/>
    </source>
</evidence>
<evidence type="ECO:0000313" key="8">
    <source>
        <dbReference type="Proteomes" id="UP001499882"/>
    </source>
</evidence>
<feature type="transmembrane region" description="Helical" evidence="6">
    <location>
        <begin position="339"/>
        <end position="362"/>
    </location>
</feature>
<dbReference type="InterPro" id="IPR002528">
    <property type="entry name" value="MATE_fam"/>
</dbReference>
<organism evidence="7 8">
    <name type="scientific">Nocardioides endophyticus</name>
    <dbReference type="NCBI Taxonomy" id="1353775"/>
    <lineage>
        <taxon>Bacteria</taxon>
        <taxon>Bacillati</taxon>
        <taxon>Actinomycetota</taxon>
        <taxon>Actinomycetes</taxon>
        <taxon>Propionibacteriales</taxon>
        <taxon>Nocardioidaceae</taxon>
        <taxon>Nocardioides</taxon>
    </lineage>
</organism>
<feature type="transmembrane region" description="Helical" evidence="6">
    <location>
        <begin position="309"/>
        <end position="333"/>
    </location>
</feature>
<sequence>MRVNYSARRAFVNGGVSALQVVVISGVLLVSYRLAVQSVGQHDFGLYSLYFAFGTLTQLGSLGFGVGAARHVAVAWGQGRQHDLRPLVLLSVGVTLLGAALMAVIIYLGLHVYALASLSPHDRRLAAQLAPVILAAACLAPVSTTAQGLMDGTSRSYARAAVVMSSSLVYLAVVIVGLPSHGVVALAYGTLAQQACVVVALLTYISYLSRGLSSGMRTPSNVGEVARYNLKMHVLTLPTLAYEPLAKALLDMFAGLSAIAYYEIANRLLQQVSALVHAANQAIVPVVAVRASAEGFQPAQAFRKSFQAIFPLTILGFGGALVVLPLLSSFVFGETSATVVWFGVLLSVGWIANCLCGPAYFVGVTLDDFRVNIAANYTSLAVIAVAGAGLGWWFGGYGLAAGVALALVIASSMVNVHYIHTSGLKIRDLLPAEQVVFAVAAGAVVLLSLLISLSVDGRGLLLTVVGGLAALGLVGAIDLMRHPIVKELRTRTEHVS</sequence>
<comment type="subcellular location">
    <subcellularLocation>
        <location evidence="1">Cell membrane</location>
        <topology evidence="1">Multi-pass membrane protein</topology>
    </subcellularLocation>
</comment>
<dbReference type="Pfam" id="PF01554">
    <property type="entry name" value="MatE"/>
    <property type="match status" value="1"/>
</dbReference>
<feature type="transmembrane region" description="Helical" evidence="6">
    <location>
        <begin position="185"/>
        <end position="207"/>
    </location>
</feature>
<protein>
    <recommendedName>
        <fullName evidence="9">Membrane protein involved in the export of O-antigen and teichoic acid</fullName>
    </recommendedName>
</protein>
<dbReference type="RefSeq" id="WP_345528516.1">
    <property type="nucleotide sequence ID" value="NZ_BAABKN010000023.1"/>
</dbReference>
<evidence type="ECO:0000256" key="2">
    <source>
        <dbReference type="ARBA" id="ARBA00022475"/>
    </source>
</evidence>
<evidence type="ECO:0000256" key="6">
    <source>
        <dbReference type="SAM" id="Phobius"/>
    </source>
</evidence>
<evidence type="ECO:0000256" key="5">
    <source>
        <dbReference type="ARBA" id="ARBA00023136"/>
    </source>
</evidence>
<feature type="transmembrane region" description="Helical" evidence="6">
    <location>
        <begin position="374"/>
        <end position="394"/>
    </location>
</feature>
<keyword evidence="5 6" id="KW-0472">Membrane</keyword>
<feature type="transmembrane region" description="Helical" evidence="6">
    <location>
        <begin position="459"/>
        <end position="479"/>
    </location>
</feature>
<name>A0ABP8Z824_9ACTN</name>
<keyword evidence="8" id="KW-1185">Reference proteome</keyword>
<feature type="transmembrane region" description="Helical" evidence="6">
    <location>
        <begin position="432"/>
        <end position="453"/>
    </location>
</feature>
<comment type="caution">
    <text evidence="7">The sequence shown here is derived from an EMBL/GenBank/DDBJ whole genome shotgun (WGS) entry which is preliminary data.</text>
</comment>